<protein>
    <submittedName>
        <fullName evidence="1">Ribonucleoside-diphosphate reductase large subunit</fullName>
    </submittedName>
</protein>
<dbReference type="EMBL" id="JANBVO010000004">
    <property type="protein sequence ID" value="KAJ9154788.1"/>
    <property type="molecule type" value="Genomic_DNA"/>
</dbReference>
<accession>A0AA38RMI0</accession>
<sequence length="323" mass="36311">MATHSILTDAEKEHFLAHGWLKIEGAFTKDQADEICQDVWTRLGMSPTDKSTWTRVRTNMPWHRTFSAAEFAPRAWAAISELCGGEDRITDNSKLWRDSLIVNLGSAENEGKPVAPQQLDGWHVDGDFFVHYLDSPEQGLLVIPLFTDIEPEGGGTMICPEAVPKVAKHLYDHPEGVSPRMVPRSQPDFAKEKNLGWFNNLAASSSSFVEAYGKTGDVYLLHPLMLHSATSNARRNVRIITNPPVSLKEPFNFNREDGKYSLVELTTLRALGRQKLDGWEITAPREAVVPERVRIQAQMKLEEQKRLDEVKRVEGNRRVSAAA</sequence>
<reference evidence="1" key="1">
    <citation type="submission" date="2022-07" db="EMBL/GenBank/DDBJ databases">
        <title>Fungi with potential for degradation of polypropylene.</title>
        <authorList>
            <person name="Gostincar C."/>
        </authorList>
    </citation>
    <scope>NUCLEOTIDE SEQUENCE</scope>
    <source>
        <strain evidence="1">EXF-13308</strain>
    </source>
</reference>
<dbReference type="SUPFAM" id="SSF51197">
    <property type="entry name" value="Clavaminate synthase-like"/>
    <property type="match status" value="1"/>
</dbReference>
<name>A0AA38RMI0_9PEZI</name>
<dbReference type="Proteomes" id="UP001174694">
    <property type="component" value="Unassembled WGS sequence"/>
</dbReference>
<evidence type="ECO:0000313" key="1">
    <source>
        <dbReference type="EMBL" id="KAJ9154788.1"/>
    </source>
</evidence>
<dbReference type="Gene3D" id="2.60.120.620">
    <property type="entry name" value="q2cbj1_9rhob like domain"/>
    <property type="match status" value="1"/>
</dbReference>
<comment type="caution">
    <text evidence="1">The sequence shown here is derived from an EMBL/GenBank/DDBJ whole genome shotgun (WGS) entry which is preliminary data.</text>
</comment>
<organism evidence="1 2">
    <name type="scientific">Pleurostoma richardsiae</name>
    <dbReference type="NCBI Taxonomy" id="41990"/>
    <lineage>
        <taxon>Eukaryota</taxon>
        <taxon>Fungi</taxon>
        <taxon>Dikarya</taxon>
        <taxon>Ascomycota</taxon>
        <taxon>Pezizomycotina</taxon>
        <taxon>Sordariomycetes</taxon>
        <taxon>Sordariomycetidae</taxon>
        <taxon>Calosphaeriales</taxon>
        <taxon>Pleurostomataceae</taxon>
        <taxon>Pleurostoma</taxon>
    </lineage>
</organism>
<keyword evidence="2" id="KW-1185">Reference proteome</keyword>
<dbReference type="AlphaFoldDB" id="A0AA38RMI0"/>
<proteinExistence type="predicted"/>
<gene>
    <name evidence="1" type="ORF">NKR23_g2416</name>
</gene>
<evidence type="ECO:0000313" key="2">
    <source>
        <dbReference type="Proteomes" id="UP001174694"/>
    </source>
</evidence>